<evidence type="ECO:0000313" key="7">
    <source>
        <dbReference type="EMBL" id="TVX65713.1"/>
    </source>
</evidence>
<dbReference type="EMBL" id="VMYC01000291">
    <property type="protein sequence ID" value="TVX65713.1"/>
    <property type="molecule type" value="Genomic_DNA"/>
</dbReference>
<dbReference type="Proteomes" id="UP000315060">
    <property type="component" value="Unassembled WGS sequence"/>
</dbReference>
<comment type="caution">
    <text evidence="7">The sequence shown here is derived from an EMBL/GenBank/DDBJ whole genome shotgun (WGS) entry which is preliminary data.</text>
</comment>
<reference evidence="7 8" key="1">
    <citation type="submission" date="2019-07" db="EMBL/GenBank/DDBJ databases">
        <authorList>
            <person name="Mohale T."/>
        </authorList>
    </citation>
    <scope>NUCLEOTIDE SEQUENCE [LARGE SCALE GENOMIC DNA]</scope>
    <source>
        <strain evidence="7 8">NTPn 59</strain>
    </source>
</reference>
<evidence type="ECO:0000256" key="4">
    <source>
        <dbReference type="ARBA" id="ARBA00022989"/>
    </source>
</evidence>
<protein>
    <submittedName>
        <fullName evidence="7">DUF2179 domain-containing protein</fullName>
    </submittedName>
</protein>
<evidence type="ECO:0000256" key="3">
    <source>
        <dbReference type="ARBA" id="ARBA00022692"/>
    </source>
</evidence>
<keyword evidence="4" id="KW-1133">Transmembrane helix</keyword>
<evidence type="ECO:0000256" key="2">
    <source>
        <dbReference type="ARBA" id="ARBA00022475"/>
    </source>
</evidence>
<dbReference type="GO" id="GO:0005886">
    <property type="term" value="C:plasma membrane"/>
    <property type="evidence" value="ECO:0007669"/>
    <property type="project" value="UniProtKB-SubCell"/>
</dbReference>
<gene>
    <name evidence="7" type="ORF">AZJ28_11735</name>
</gene>
<proteinExistence type="predicted"/>
<organism evidence="7 8">
    <name type="scientific">Streptococcus pneumoniae</name>
    <dbReference type="NCBI Taxonomy" id="1313"/>
    <lineage>
        <taxon>Bacteria</taxon>
        <taxon>Bacillati</taxon>
        <taxon>Bacillota</taxon>
        <taxon>Bacilli</taxon>
        <taxon>Lactobacillales</taxon>
        <taxon>Streptococcaceae</taxon>
        <taxon>Streptococcus</taxon>
    </lineage>
</organism>
<dbReference type="AlphaFoldDB" id="A0A559GS66"/>
<keyword evidence="3" id="KW-0812">Transmembrane</keyword>
<evidence type="ECO:0000259" key="6">
    <source>
        <dbReference type="Pfam" id="PF10035"/>
    </source>
</evidence>
<dbReference type="InterPro" id="IPR019264">
    <property type="entry name" value="DUF2179"/>
</dbReference>
<keyword evidence="5" id="KW-0472">Membrane</keyword>
<sequence length="45" mass="5103">AVLITVITRAEFNDFKHIMKQVDPTAFVSVSENVHILGRFVETDN</sequence>
<comment type="subcellular location">
    <subcellularLocation>
        <location evidence="1">Cell membrane</location>
        <topology evidence="1">Multi-pass membrane protein</topology>
    </subcellularLocation>
</comment>
<evidence type="ECO:0000256" key="1">
    <source>
        <dbReference type="ARBA" id="ARBA00004651"/>
    </source>
</evidence>
<feature type="domain" description="DUF2179" evidence="6">
    <location>
        <begin position="2"/>
        <end position="38"/>
    </location>
</feature>
<dbReference type="Pfam" id="PF10035">
    <property type="entry name" value="DUF2179"/>
    <property type="match status" value="1"/>
</dbReference>
<keyword evidence="2" id="KW-1003">Cell membrane</keyword>
<dbReference type="Gene3D" id="3.30.70.120">
    <property type="match status" value="1"/>
</dbReference>
<name>A0A559GS66_STREE</name>
<dbReference type="InterPro" id="IPR015867">
    <property type="entry name" value="N-reg_PII/ATP_PRibTrfase_C"/>
</dbReference>
<evidence type="ECO:0000256" key="5">
    <source>
        <dbReference type="ARBA" id="ARBA00023136"/>
    </source>
</evidence>
<feature type="non-terminal residue" evidence="7">
    <location>
        <position position="1"/>
    </location>
</feature>
<evidence type="ECO:0000313" key="8">
    <source>
        <dbReference type="Proteomes" id="UP000315060"/>
    </source>
</evidence>
<accession>A0A559GS66</accession>